<feature type="compositionally biased region" description="Basic and acidic residues" evidence="2">
    <location>
        <begin position="61"/>
        <end position="72"/>
    </location>
</feature>
<protein>
    <submittedName>
        <fullName evidence="3">Uncharacterized protein</fullName>
    </submittedName>
</protein>
<dbReference type="STRING" id="1513793.SAMN06296036_10610"/>
<feature type="compositionally biased region" description="Polar residues" evidence="2">
    <location>
        <begin position="31"/>
        <end position="49"/>
    </location>
</feature>
<accession>A0A1Y6BK99</accession>
<evidence type="ECO:0000313" key="4">
    <source>
        <dbReference type="Proteomes" id="UP000192907"/>
    </source>
</evidence>
<dbReference type="EMBL" id="FWZT01000006">
    <property type="protein sequence ID" value="SMF16030.1"/>
    <property type="molecule type" value="Genomic_DNA"/>
</dbReference>
<gene>
    <name evidence="3" type="ORF">SAMN06296036_10610</name>
</gene>
<organism evidence="3 4">
    <name type="scientific">Pseudobacteriovorax antillogorgiicola</name>
    <dbReference type="NCBI Taxonomy" id="1513793"/>
    <lineage>
        <taxon>Bacteria</taxon>
        <taxon>Pseudomonadati</taxon>
        <taxon>Bdellovibrionota</taxon>
        <taxon>Oligoflexia</taxon>
        <taxon>Oligoflexales</taxon>
        <taxon>Pseudobacteriovoracaceae</taxon>
        <taxon>Pseudobacteriovorax</taxon>
    </lineage>
</organism>
<evidence type="ECO:0000256" key="1">
    <source>
        <dbReference type="SAM" id="Coils"/>
    </source>
</evidence>
<evidence type="ECO:0000313" key="3">
    <source>
        <dbReference type="EMBL" id="SMF16030.1"/>
    </source>
</evidence>
<feature type="coiled-coil region" evidence="1">
    <location>
        <begin position="147"/>
        <end position="174"/>
    </location>
</feature>
<dbReference type="Proteomes" id="UP000192907">
    <property type="component" value="Unassembled WGS sequence"/>
</dbReference>
<dbReference type="AlphaFoldDB" id="A0A1Y6BK99"/>
<keyword evidence="4" id="KW-1185">Reference proteome</keyword>
<dbReference type="RefSeq" id="WP_132318128.1">
    <property type="nucleotide sequence ID" value="NZ_FWZT01000006.1"/>
</dbReference>
<keyword evidence="1" id="KW-0175">Coiled coil</keyword>
<name>A0A1Y6BK99_9BACT</name>
<feature type="region of interest" description="Disordered" evidence="2">
    <location>
        <begin position="31"/>
        <end position="86"/>
    </location>
</feature>
<reference evidence="4" key="1">
    <citation type="submission" date="2017-04" db="EMBL/GenBank/DDBJ databases">
        <authorList>
            <person name="Varghese N."/>
            <person name="Submissions S."/>
        </authorList>
    </citation>
    <scope>NUCLEOTIDE SEQUENCE [LARGE SCALE GENOMIC DNA]</scope>
    <source>
        <strain evidence="4">RKEM611</strain>
    </source>
</reference>
<evidence type="ECO:0000256" key="2">
    <source>
        <dbReference type="SAM" id="MobiDB-lite"/>
    </source>
</evidence>
<sequence length="189" mass="21626">MRGTWVMALLLILGVTLGAIYFVAANSSTPKFESTQSEPAPNEDGSQLDQRVVEAEDEEQDRSAEKNGKKSDVLVQDEVIPKGEPERIRQDIESIRKYFPKDLQERIVQYENQVRALKPRQDEYQSLMKAINEEIIASQGDPSPVKKERADELREELMIAAKRLGREAREISQQIADEVHTIKERYDRG</sequence>
<proteinExistence type="predicted"/>